<dbReference type="InterPro" id="IPR032783">
    <property type="entry name" value="AraC_lig"/>
</dbReference>
<dbReference type="SUPFAM" id="SSF46689">
    <property type="entry name" value="Homeodomain-like"/>
    <property type="match status" value="2"/>
</dbReference>
<dbReference type="InterPro" id="IPR050204">
    <property type="entry name" value="AraC_XylS_family_regulators"/>
</dbReference>
<sequence>MDVLSDVLNAVRLSGAVFFDVDARAPFVTESPPPQAIAGSVKADSEHLIAFHVVAEGSCWAYPAEGDQPPVRMRRGEIVIYPAGDANVLSSEPGLRARANPALYYDPPDRTLPFPVVLNRRSDGEHCRMVCGFFGCDTRPFNPLLNSLPPLVHVPVSEESWRWMTALLDQAVHERVDESPGQEAMLTKLSELMFLEALRAHVASLPPETRSWMSGLRDPQVGHALRLIHGEYAQPWTLDRLARATAMSRTSFAGRFTEFVGIPPMTYLAQWRMQVAARLMRTTSMGVAQIAAEVGYQSESALSRAFKRAVGVPPSVWRDGAG</sequence>
<dbReference type="PROSITE" id="PS01124">
    <property type="entry name" value="HTH_ARAC_FAMILY_2"/>
    <property type="match status" value="1"/>
</dbReference>
<comment type="caution">
    <text evidence="5">The sequence shown here is derived from an EMBL/GenBank/DDBJ whole genome shotgun (WGS) entry which is preliminary data.</text>
</comment>
<dbReference type="PANTHER" id="PTHR46796:SF7">
    <property type="entry name" value="ARAC FAMILY TRANSCRIPTIONAL REGULATOR"/>
    <property type="match status" value="1"/>
</dbReference>
<dbReference type="EMBL" id="JACCBV010000001">
    <property type="protein sequence ID" value="NYE18999.1"/>
    <property type="molecule type" value="Genomic_DNA"/>
</dbReference>
<keyword evidence="3" id="KW-0804">Transcription</keyword>
<evidence type="ECO:0000313" key="5">
    <source>
        <dbReference type="EMBL" id="NYE18999.1"/>
    </source>
</evidence>
<name>A0A7Y9KKQ3_9MICO</name>
<dbReference type="PROSITE" id="PS00041">
    <property type="entry name" value="HTH_ARAC_FAMILY_1"/>
    <property type="match status" value="1"/>
</dbReference>
<dbReference type="GO" id="GO:0003700">
    <property type="term" value="F:DNA-binding transcription factor activity"/>
    <property type="evidence" value="ECO:0007669"/>
    <property type="project" value="InterPro"/>
</dbReference>
<dbReference type="Gene3D" id="1.10.10.60">
    <property type="entry name" value="Homeodomain-like"/>
    <property type="match status" value="2"/>
</dbReference>
<dbReference type="InterPro" id="IPR009057">
    <property type="entry name" value="Homeodomain-like_sf"/>
</dbReference>
<evidence type="ECO:0000313" key="6">
    <source>
        <dbReference type="Proteomes" id="UP000576969"/>
    </source>
</evidence>
<dbReference type="PANTHER" id="PTHR46796">
    <property type="entry name" value="HTH-TYPE TRANSCRIPTIONAL ACTIVATOR RHAS-RELATED"/>
    <property type="match status" value="1"/>
</dbReference>
<dbReference type="InterPro" id="IPR018062">
    <property type="entry name" value="HTH_AraC-typ_CS"/>
</dbReference>
<accession>A0A7Y9KKQ3</accession>
<dbReference type="GO" id="GO:0043565">
    <property type="term" value="F:sequence-specific DNA binding"/>
    <property type="evidence" value="ECO:0007669"/>
    <property type="project" value="InterPro"/>
</dbReference>
<keyword evidence="2 5" id="KW-0238">DNA-binding</keyword>
<evidence type="ECO:0000259" key="4">
    <source>
        <dbReference type="PROSITE" id="PS01124"/>
    </source>
</evidence>
<feature type="domain" description="HTH araC/xylS-type" evidence="4">
    <location>
        <begin position="222"/>
        <end position="320"/>
    </location>
</feature>
<dbReference type="Pfam" id="PF12833">
    <property type="entry name" value="HTH_18"/>
    <property type="match status" value="1"/>
</dbReference>
<protein>
    <submittedName>
        <fullName evidence="5">AraC-like DNA-binding protein</fullName>
    </submittedName>
</protein>
<gene>
    <name evidence="5" type="ORF">BJ991_001027</name>
</gene>
<dbReference type="InterPro" id="IPR018060">
    <property type="entry name" value="HTH_AraC"/>
</dbReference>
<dbReference type="RefSeq" id="WP_179488047.1">
    <property type="nucleotide sequence ID" value="NZ_JACCBV010000001.1"/>
</dbReference>
<keyword evidence="6" id="KW-1185">Reference proteome</keyword>
<dbReference type="Proteomes" id="UP000576969">
    <property type="component" value="Unassembled WGS sequence"/>
</dbReference>
<evidence type="ECO:0000256" key="3">
    <source>
        <dbReference type="ARBA" id="ARBA00023163"/>
    </source>
</evidence>
<evidence type="ECO:0000256" key="1">
    <source>
        <dbReference type="ARBA" id="ARBA00023015"/>
    </source>
</evidence>
<proteinExistence type="predicted"/>
<keyword evidence="1" id="KW-0805">Transcription regulation</keyword>
<organism evidence="5 6">
    <name type="scientific">Microbacterium immunditiarum</name>
    <dbReference type="NCBI Taxonomy" id="337480"/>
    <lineage>
        <taxon>Bacteria</taxon>
        <taxon>Bacillati</taxon>
        <taxon>Actinomycetota</taxon>
        <taxon>Actinomycetes</taxon>
        <taxon>Micrococcales</taxon>
        <taxon>Microbacteriaceae</taxon>
        <taxon>Microbacterium</taxon>
    </lineage>
</organism>
<reference evidence="5 6" key="1">
    <citation type="submission" date="2020-07" db="EMBL/GenBank/DDBJ databases">
        <title>Sequencing the genomes of 1000 actinobacteria strains.</title>
        <authorList>
            <person name="Klenk H.-P."/>
        </authorList>
    </citation>
    <scope>NUCLEOTIDE SEQUENCE [LARGE SCALE GENOMIC DNA]</scope>
    <source>
        <strain evidence="5 6">DSM 24662</strain>
    </source>
</reference>
<dbReference type="AlphaFoldDB" id="A0A7Y9KKQ3"/>
<dbReference type="Pfam" id="PF12852">
    <property type="entry name" value="Cupin_6"/>
    <property type="match status" value="1"/>
</dbReference>
<dbReference type="SMART" id="SM00342">
    <property type="entry name" value="HTH_ARAC"/>
    <property type="match status" value="1"/>
</dbReference>
<evidence type="ECO:0000256" key="2">
    <source>
        <dbReference type="ARBA" id="ARBA00023125"/>
    </source>
</evidence>